<gene>
    <name evidence="1" type="ORF">T01_937</name>
</gene>
<dbReference type="EMBL" id="JYDH01000240">
    <property type="protein sequence ID" value="KRY27673.1"/>
    <property type="molecule type" value="Genomic_DNA"/>
</dbReference>
<accession>A0A0V1ASW7</accession>
<evidence type="ECO:0000313" key="1">
    <source>
        <dbReference type="EMBL" id="KRY27673.1"/>
    </source>
</evidence>
<dbReference type="Proteomes" id="UP000054776">
    <property type="component" value="Unassembled WGS sequence"/>
</dbReference>
<name>A0A0V1ASW7_TRISP</name>
<reference evidence="1 2" key="1">
    <citation type="submission" date="2015-01" db="EMBL/GenBank/DDBJ databases">
        <title>Evolution of Trichinella species and genotypes.</title>
        <authorList>
            <person name="Korhonen P.K."/>
            <person name="Edoardo P."/>
            <person name="Giuseppe L.R."/>
            <person name="Gasser R.B."/>
        </authorList>
    </citation>
    <scope>NUCLEOTIDE SEQUENCE [LARGE SCALE GENOMIC DNA]</scope>
    <source>
        <strain evidence="1">ISS3</strain>
    </source>
</reference>
<proteinExistence type="predicted"/>
<keyword evidence="2" id="KW-1185">Reference proteome</keyword>
<comment type="caution">
    <text evidence="1">The sequence shown here is derived from an EMBL/GenBank/DDBJ whole genome shotgun (WGS) entry which is preliminary data.</text>
</comment>
<sequence length="161" mass="18042">LTRQDELWCCHWSHDHIGGRSDPGPSRNAIASREQFGDHTDRALGLRDVVLQDQQKSFSWRSSPLLSSSGSIAGDHVLMAAIPEHGLRLPGFPHNCGQSAVQLKRGQSAAFVALFSQECQGSGIETGLYLTTCYPEFFFIEQHLTEDLPQRFLYRPDEPFQ</sequence>
<organism evidence="1 2">
    <name type="scientific">Trichinella spiralis</name>
    <name type="common">Trichina worm</name>
    <dbReference type="NCBI Taxonomy" id="6334"/>
    <lineage>
        <taxon>Eukaryota</taxon>
        <taxon>Metazoa</taxon>
        <taxon>Ecdysozoa</taxon>
        <taxon>Nematoda</taxon>
        <taxon>Enoplea</taxon>
        <taxon>Dorylaimia</taxon>
        <taxon>Trichinellida</taxon>
        <taxon>Trichinellidae</taxon>
        <taxon>Trichinella</taxon>
    </lineage>
</organism>
<dbReference type="InParanoid" id="A0A0V1ASW7"/>
<dbReference type="AlphaFoldDB" id="A0A0V1ASW7"/>
<evidence type="ECO:0000313" key="2">
    <source>
        <dbReference type="Proteomes" id="UP000054776"/>
    </source>
</evidence>
<protein>
    <submittedName>
        <fullName evidence="1">Uncharacterized protein</fullName>
    </submittedName>
</protein>
<feature type="non-terminal residue" evidence="1">
    <location>
        <position position="1"/>
    </location>
</feature>
<dbReference type="OrthoDB" id="10410740at2759"/>